<dbReference type="InterPro" id="IPR006016">
    <property type="entry name" value="UspA"/>
</dbReference>
<dbReference type="CDD" id="cd00293">
    <property type="entry name" value="USP-like"/>
    <property type="match status" value="2"/>
</dbReference>
<dbReference type="PANTHER" id="PTHR46268:SF26">
    <property type="entry name" value="UNIVERSAL STRESS PROTEIN MJ0577"/>
    <property type="match status" value="1"/>
</dbReference>
<dbReference type="Proteomes" id="UP000621436">
    <property type="component" value="Unassembled WGS sequence"/>
</dbReference>
<dbReference type="AlphaFoldDB" id="A0A931APV7"/>
<evidence type="ECO:0000256" key="2">
    <source>
        <dbReference type="SAM" id="Coils"/>
    </source>
</evidence>
<dbReference type="PRINTS" id="PR01438">
    <property type="entry name" value="UNVRSLSTRESS"/>
</dbReference>
<gene>
    <name evidence="4" type="ORF">I0Q91_04305</name>
</gene>
<dbReference type="InterPro" id="IPR014729">
    <property type="entry name" value="Rossmann-like_a/b/a_fold"/>
</dbReference>
<dbReference type="InterPro" id="IPR006015">
    <property type="entry name" value="Universal_stress_UspA"/>
</dbReference>
<feature type="domain" description="UspA" evidence="3">
    <location>
        <begin position="150"/>
        <end position="280"/>
    </location>
</feature>
<feature type="coiled-coil region" evidence="2">
    <location>
        <begin position="192"/>
        <end position="219"/>
    </location>
</feature>
<comment type="similarity">
    <text evidence="1">Belongs to the universal stress protein A family.</text>
</comment>
<keyword evidence="5" id="KW-1185">Reference proteome</keyword>
<protein>
    <submittedName>
        <fullName evidence="4">Universal stress protein</fullName>
    </submittedName>
</protein>
<evidence type="ECO:0000256" key="1">
    <source>
        <dbReference type="ARBA" id="ARBA00008791"/>
    </source>
</evidence>
<accession>A0A931APV7</accession>
<name>A0A931APV7_9FIRM</name>
<dbReference type="EMBL" id="JADPIE010000002">
    <property type="protein sequence ID" value="MBF8436292.1"/>
    <property type="molecule type" value="Genomic_DNA"/>
</dbReference>
<dbReference type="Pfam" id="PF00582">
    <property type="entry name" value="Usp"/>
    <property type="match status" value="2"/>
</dbReference>
<comment type="caution">
    <text evidence="4">The sequence shown here is derived from an EMBL/GenBank/DDBJ whole genome shotgun (WGS) entry which is preliminary data.</text>
</comment>
<organism evidence="4 5">
    <name type="scientific">Halonatronomonas betaini</name>
    <dbReference type="NCBI Taxonomy" id="2778430"/>
    <lineage>
        <taxon>Bacteria</taxon>
        <taxon>Bacillati</taxon>
        <taxon>Bacillota</taxon>
        <taxon>Clostridia</taxon>
        <taxon>Halanaerobiales</taxon>
        <taxon>Halarsenatibacteraceae</taxon>
        <taxon>Halonatronomonas</taxon>
    </lineage>
</organism>
<dbReference type="RefSeq" id="WP_270453104.1">
    <property type="nucleotide sequence ID" value="NZ_JADPIE010000002.1"/>
</dbReference>
<evidence type="ECO:0000313" key="5">
    <source>
        <dbReference type="Proteomes" id="UP000621436"/>
    </source>
</evidence>
<keyword evidence="2" id="KW-0175">Coiled coil</keyword>
<evidence type="ECO:0000259" key="3">
    <source>
        <dbReference type="Pfam" id="PF00582"/>
    </source>
</evidence>
<reference evidence="4" key="1">
    <citation type="submission" date="2020-11" db="EMBL/GenBank/DDBJ databases">
        <title>Halonatronomonas betainensis gen. nov., sp. nov. a novel haloalkaliphilic representative of the family Halanaerobiacae capable of betaine degradation.</title>
        <authorList>
            <person name="Boltyanskaya Y."/>
            <person name="Kevbrin V."/>
            <person name="Detkova E."/>
            <person name="Grouzdev D.S."/>
            <person name="Koziaeva V."/>
            <person name="Zhilina T."/>
        </authorList>
    </citation>
    <scope>NUCLEOTIDE SEQUENCE</scope>
    <source>
        <strain evidence="4">Z-7014</strain>
    </source>
</reference>
<dbReference type="Gene3D" id="3.40.50.620">
    <property type="entry name" value="HUPs"/>
    <property type="match status" value="2"/>
</dbReference>
<feature type="domain" description="UspA" evidence="3">
    <location>
        <begin position="4"/>
        <end position="132"/>
    </location>
</feature>
<dbReference type="SUPFAM" id="SSF52402">
    <property type="entry name" value="Adenine nucleotide alpha hydrolases-like"/>
    <property type="match status" value="2"/>
</dbReference>
<dbReference type="PANTHER" id="PTHR46268">
    <property type="entry name" value="STRESS RESPONSE PROTEIN NHAX"/>
    <property type="match status" value="1"/>
</dbReference>
<proteinExistence type="inferred from homology"/>
<sequence length="283" mass="31511">MLSKKVVLATDHSEAAKKLINCLDELKILGIEEVILTYVLDVQPSKILNFDKIIESNEKRLHLAKEQIEDKGFNVKIKIPVGSPAVEIDRVADDESADLILIASHGKGFIKKVFLGSTTYNLIRQSKKSILIEKYEIVDDEARVACARKFNRILIPVDFSDDSMSVINLVKELKEKAEEIILLNVIESSRFFDSLKEARENAEKKLNEIAGELKESDITEKVTIKIEEGAASENIINIAESEDVGLIIMAKRGRGNIKELILGSTSDRVAKESPSPVLLVSNQ</sequence>
<evidence type="ECO:0000313" key="4">
    <source>
        <dbReference type="EMBL" id="MBF8436292.1"/>
    </source>
</evidence>